<evidence type="ECO:0000256" key="2">
    <source>
        <dbReference type="ARBA" id="ARBA00023015"/>
    </source>
</evidence>
<dbReference type="InterPro" id="IPR036864">
    <property type="entry name" value="Zn2-C6_fun-type_DNA-bd_sf"/>
</dbReference>
<dbReference type="GO" id="GO:0005634">
    <property type="term" value="C:nucleus"/>
    <property type="evidence" value="ECO:0007669"/>
    <property type="project" value="TreeGrafter"/>
</dbReference>
<gene>
    <name evidence="7" type="ORF">QBC36DRAFT_237999</name>
</gene>
<evidence type="ECO:0000313" key="7">
    <source>
        <dbReference type="EMBL" id="KAK4176854.1"/>
    </source>
</evidence>
<evidence type="ECO:0000259" key="6">
    <source>
        <dbReference type="PROSITE" id="PS50048"/>
    </source>
</evidence>
<dbReference type="CDD" id="cd00067">
    <property type="entry name" value="GAL4"/>
    <property type="match status" value="1"/>
</dbReference>
<dbReference type="Pfam" id="PF00172">
    <property type="entry name" value="Zn_clus"/>
    <property type="match status" value="1"/>
</dbReference>
<dbReference type="GO" id="GO:0000981">
    <property type="term" value="F:DNA-binding transcription factor activity, RNA polymerase II-specific"/>
    <property type="evidence" value="ECO:0007669"/>
    <property type="project" value="InterPro"/>
</dbReference>
<dbReference type="InterPro" id="IPR051127">
    <property type="entry name" value="Fungal_SecMet_Regulators"/>
</dbReference>
<feature type="region of interest" description="Disordered" evidence="5">
    <location>
        <begin position="226"/>
        <end position="245"/>
    </location>
</feature>
<dbReference type="Pfam" id="PF04082">
    <property type="entry name" value="Fungal_trans"/>
    <property type="match status" value="1"/>
</dbReference>
<dbReference type="Proteomes" id="UP001302321">
    <property type="component" value="Unassembled WGS sequence"/>
</dbReference>
<evidence type="ECO:0000313" key="8">
    <source>
        <dbReference type="Proteomes" id="UP001302321"/>
    </source>
</evidence>
<keyword evidence="3" id="KW-0804">Transcription</keyword>
<organism evidence="7 8">
    <name type="scientific">Triangularia setosa</name>
    <dbReference type="NCBI Taxonomy" id="2587417"/>
    <lineage>
        <taxon>Eukaryota</taxon>
        <taxon>Fungi</taxon>
        <taxon>Dikarya</taxon>
        <taxon>Ascomycota</taxon>
        <taxon>Pezizomycotina</taxon>
        <taxon>Sordariomycetes</taxon>
        <taxon>Sordariomycetidae</taxon>
        <taxon>Sordariales</taxon>
        <taxon>Podosporaceae</taxon>
        <taxon>Triangularia</taxon>
    </lineage>
</organism>
<evidence type="ECO:0000256" key="1">
    <source>
        <dbReference type="ARBA" id="ARBA00022723"/>
    </source>
</evidence>
<keyword evidence="4" id="KW-0539">Nucleus</keyword>
<feature type="domain" description="Zn(2)-C6 fungal-type" evidence="6">
    <location>
        <begin position="18"/>
        <end position="51"/>
    </location>
</feature>
<reference evidence="7" key="2">
    <citation type="submission" date="2023-05" db="EMBL/GenBank/DDBJ databases">
        <authorList>
            <consortium name="Lawrence Berkeley National Laboratory"/>
            <person name="Steindorff A."/>
            <person name="Hensen N."/>
            <person name="Bonometti L."/>
            <person name="Westerberg I."/>
            <person name="Brannstrom I.O."/>
            <person name="Guillou S."/>
            <person name="Cros-Aarteil S."/>
            <person name="Calhoun S."/>
            <person name="Haridas S."/>
            <person name="Kuo A."/>
            <person name="Mondo S."/>
            <person name="Pangilinan J."/>
            <person name="Riley R."/>
            <person name="Labutti K."/>
            <person name="Andreopoulos B."/>
            <person name="Lipzen A."/>
            <person name="Chen C."/>
            <person name="Yanf M."/>
            <person name="Daum C."/>
            <person name="Ng V."/>
            <person name="Clum A."/>
            <person name="Ohm R."/>
            <person name="Martin F."/>
            <person name="Silar P."/>
            <person name="Natvig D."/>
            <person name="Lalanne C."/>
            <person name="Gautier V."/>
            <person name="Ament-Velasquez S.L."/>
            <person name="Kruys A."/>
            <person name="Hutchinson M.I."/>
            <person name="Powell A.J."/>
            <person name="Barry K."/>
            <person name="Miller A.N."/>
            <person name="Grigoriev I.V."/>
            <person name="Debuchy R."/>
            <person name="Gladieux P."/>
            <person name="Thoren M.H."/>
            <person name="Johannesson H."/>
        </authorList>
    </citation>
    <scope>NUCLEOTIDE SEQUENCE</scope>
    <source>
        <strain evidence="7">CBS 892.96</strain>
    </source>
</reference>
<name>A0AAN6W7I0_9PEZI</name>
<dbReference type="GO" id="GO:0000978">
    <property type="term" value="F:RNA polymerase II cis-regulatory region sequence-specific DNA binding"/>
    <property type="evidence" value="ECO:0007669"/>
    <property type="project" value="TreeGrafter"/>
</dbReference>
<dbReference type="SMART" id="SM00066">
    <property type="entry name" value="GAL4"/>
    <property type="match status" value="1"/>
</dbReference>
<dbReference type="InterPro" id="IPR007219">
    <property type="entry name" value="XnlR_reg_dom"/>
</dbReference>
<dbReference type="GO" id="GO:0008270">
    <property type="term" value="F:zinc ion binding"/>
    <property type="evidence" value="ECO:0007669"/>
    <property type="project" value="InterPro"/>
</dbReference>
<dbReference type="AlphaFoldDB" id="A0AAN6W7I0"/>
<keyword evidence="1" id="KW-0479">Metal-binding</keyword>
<dbReference type="GO" id="GO:0006351">
    <property type="term" value="P:DNA-templated transcription"/>
    <property type="evidence" value="ECO:0007669"/>
    <property type="project" value="InterPro"/>
</dbReference>
<comment type="caution">
    <text evidence="7">The sequence shown here is derived from an EMBL/GenBank/DDBJ whole genome shotgun (WGS) entry which is preliminary data.</text>
</comment>
<sequence length="845" mass="92086">MDPEHRNERQKRRKISLACEPCRERKSRCDGAKPICSTCQRRSLPLHQCIYTVDNARTASNEAYIRVLHERIQRLERACSENGIPTPPLDPGESSDPTPGPSISRRSVSAQPPPLLPQGPAARPNGLLTPAAIKDHVQCTTTTATTPAPVVPHHRHHHLTAALSPRSPDCEGLDATENATKITAMGTVSAEHDVNQAFEETQDEFYGSSSAASFMKEAYGSVKPHHHYPTSTRATAAPPVGLSSSAMSSLPGSGSVVTTAARRPAPKADFGPLNFLQPDRFALPPRNVADYLVGRFFERVYWLYPFFHKPTFMYAYRQLWQSSSEAVAKDSEAAPAPGLGLGSSPGADAGSIVFHSALNTIFAIGCQFSDLSAKDRVSAIETFLERAKKFVGLDLIDMHNVGVVQSLLLMTLLLQSTPFPSRCWNSLGVAGRVAQGLGLHTEAGRRGRSELEREVRRRTWHGCVILDIIVSMTFGRPTMTDVNDLSLPSRLELEDNEWAMLSASEGNGEVAETSRMNFFVEYIRQCHILGEILSSIYLSPKGRGGPSSSSGATGDESPLYGLDAILELDAKLSKYEVGVVPIMSWTGPSNIGGMPEYKRKIIVTQRNVLHASFLYVRLMLHRPILTQLCSNSDSGSAEPTSPVKRGNRMLYASFAAECAKICLGAAMDLIELVYSTYQTDTTGGWWWDGLYAFTGGLAVIVAYLCPSLLDSMDQRRLERSWVLCQEILAHFASFSISAHRSLKLLQKVHGDVMARVAEQAGDTTRPVLPTPIATAATPAGQGIMMLGDDDSNAAQTHHTPLDFGNGLQWQVPSAGDLSMLSVTSLFNWDQPLDFFTGGLGTDSFQ</sequence>
<dbReference type="SMART" id="SM00906">
    <property type="entry name" value="Fungal_trans"/>
    <property type="match status" value="1"/>
</dbReference>
<evidence type="ECO:0000256" key="4">
    <source>
        <dbReference type="ARBA" id="ARBA00023242"/>
    </source>
</evidence>
<dbReference type="PROSITE" id="PS50048">
    <property type="entry name" value="ZN2_CY6_FUNGAL_2"/>
    <property type="match status" value="1"/>
</dbReference>
<accession>A0AAN6W7I0</accession>
<dbReference type="PANTHER" id="PTHR47424">
    <property type="entry name" value="REGULATORY PROTEIN GAL4"/>
    <property type="match status" value="1"/>
</dbReference>
<dbReference type="Gene3D" id="4.10.240.10">
    <property type="entry name" value="Zn(2)-C6 fungal-type DNA-binding domain"/>
    <property type="match status" value="1"/>
</dbReference>
<dbReference type="InterPro" id="IPR001138">
    <property type="entry name" value="Zn2Cys6_DnaBD"/>
</dbReference>
<keyword evidence="2" id="KW-0805">Transcription regulation</keyword>
<reference evidence="7" key="1">
    <citation type="journal article" date="2023" name="Mol. Phylogenet. Evol.">
        <title>Genome-scale phylogeny and comparative genomics of the fungal order Sordariales.</title>
        <authorList>
            <person name="Hensen N."/>
            <person name="Bonometti L."/>
            <person name="Westerberg I."/>
            <person name="Brannstrom I.O."/>
            <person name="Guillou S."/>
            <person name="Cros-Aarteil S."/>
            <person name="Calhoun S."/>
            <person name="Haridas S."/>
            <person name="Kuo A."/>
            <person name="Mondo S."/>
            <person name="Pangilinan J."/>
            <person name="Riley R."/>
            <person name="LaButti K."/>
            <person name="Andreopoulos B."/>
            <person name="Lipzen A."/>
            <person name="Chen C."/>
            <person name="Yan M."/>
            <person name="Daum C."/>
            <person name="Ng V."/>
            <person name="Clum A."/>
            <person name="Steindorff A."/>
            <person name="Ohm R.A."/>
            <person name="Martin F."/>
            <person name="Silar P."/>
            <person name="Natvig D.O."/>
            <person name="Lalanne C."/>
            <person name="Gautier V."/>
            <person name="Ament-Velasquez S.L."/>
            <person name="Kruys A."/>
            <person name="Hutchinson M.I."/>
            <person name="Powell A.J."/>
            <person name="Barry K."/>
            <person name="Miller A.N."/>
            <person name="Grigoriev I.V."/>
            <person name="Debuchy R."/>
            <person name="Gladieux P."/>
            <person name="Hiltunen Thoren M."/>
            <person name="Johannesson H."/>
        </authorList>
    </citation>
    <scope>NUCLEOTIDE SEQUENCE</scope>
    <source>
        <strain evidence="7">CBS 892.96</strain>
    </source>
</reference>
<evidence type="ECO:0000256" key="5">
    <source>
        <dbReference type="SAM" id="MobiDB-lite"/>
    </source>
</evidence>
<feature type="region of interest" description="Disordered" evidence="5">
    <location>
        <begin position="81"/>
        <end position="127"/>
    </location>
</feature>
<dbReference type="PANTHER" id="PTHR47424:SF4">
    <property type="entry name" value="ZN(II)2CYS6 TRANSCRIPTION FACTOR (EUROFUNG)"/>
    <property type="match status" value="1"/>
</dbReference>
<proteinExistence type="predicted"/>
<dbReference type="EMBL" id="MU866183">
    <property type="protein sequence ID" value="KAK4176854.1"/>
    <property type="molecule type" value="Genomic_DNA"/>
</dbReference>
<dbReference type="SUPFAM" id="SSF57701">
    <property type="entry name" value="Zn2/Cys6 DNA-binding domain"/>
    <property type="match status" value="1"/>
</dbReference>
<keyword evidence="8" id="KW-1185">Reference proteome</keyword>
<evidence type="ECO:0000256" key="3">
    <source>
        <dbReference type="ARBA" id="ARBA00023163"/>
    </source>
</evidence>
<protein>
    <submittedName>
        <fullName evidence="7">Fungal-specific transcription factor domain-containing protein</fullName>
    </submittedName>
</protein>
<dbReference type="CDD" id="cd12148">
    <property type="entry name" value="fungal_TF_MHR"/>
    <property type="match status" value="1"/>
</dbReference>
<dbReference type="GO" id="GO:0000435">
    <property type="term" value="P:positive regulation of transcription from RNA polymerase II promoter by galactose"/>
    <property type="evidence" value="ECO:0007669"/>
    <property type="project" value="TreeGrafter"/>
</dbReference>